<dbReference type="EMBL" id="CP059733">
    <property type="protein sequence ID" value="WDE07423.1"/>
    <property type="molecule type" value="Genomic_DNA"/>
</dbReference>
<dbReference type="InterPro" id="IPR036271">
    <property type="entry name" value="Tet_transcr_reg_TetR-rel_C_sf"/>
</dbReference>
<sequence length="199" mass="21539">MAGGRKLEFDKQLALEAAMRVFWQKGYLGASLSDLTSSMGINKPSMYSTFGNKEKLFLQATEYYVEHYAKSHLTCLSLPDTDLRTRLKAFLSSVINAQFESSNPKGCYVTLCMTEAAGGDMPEAARELISEAAGFFPGLLEDLFKQDKEAISSGLNKNAKSNALTLATLLSGTAAMARSNCDQADLQPVIDNTLNGIGL</sequence>
<dbReference type="Gene3D" id="1.10.357.10">
    <property type="entry name" value="Tetracycline Repressor, domain 2"/>
    <property type="match status" value="1"/>
</dbReference>
<evidence type="ECO:0000259" key="5">
    <source>
        <dbReference type="PROSITE" id="PS50977"/>
    </source>
</evidence>
<evidence type="ECO:0000256" key="4">
    <source>
        <dbReference type="PROSITE-ProRule" id="PRU00335"/>
    </source>
</evidence>
<dbReference type="KEGG" id="tvd:SG34_011340"/>
<dbReference type="PRINTS" id="PR00455">
    <property type="entry name" value="HTHTETR"/>
</dbReference>
<evidence type="ECO:0000256" key="3">
    <source>
        <dbReference type="ARBA" id="ARBA00023163"/>
    </source>
</evidence>
<dbReference type="Gene3D" id="1.10.10.60">
    <property type="entry name" value="Homeodomain-like"/>
    <property type="match status" value="1"/>
</dbReference>
<dbReference type="InterPro" id="IPR001647">
    <property type="entry name" value="HTH_TetR"/>
</dbReference>
<proteinExistence type="predicted"/>
<reference evidence="6 7" key="2">
    <citation type="journal article" date="2022" name="Mar. Drugs">
        <title>Bioassay-Guided Fractionation Leads to the Detection of Cholic Acid Generated by the Rare Thalassomonas sp.</title>
        <authorList>
            <person name="Pheiffer F."/>
            <person name="Schneider Y.K."/>
            <person name="Hansen E.H."/>
            <person name="Andersen J.H."/>
            <person name="Isaksson J."/>
            <person name="Busche T."/>
            <person name="R C."/>
            <person name="Kalinowski J."/>
            <person name="Zyl L.V."/>
            <person name="Trindade M."/>
        </authorList>
    </citation>
    <scope>NUCLEOTIDE SEQUENCE [LARGE SCALE GENOMIC DNA]</scope>
    <source>
        <strain evidence="6 7">XOM25</strain>
    </source>
</reference>
<dbReference type="Pfam" id="PF00440">
    <property type="entry name" value="TetR_N"/>
    <property type="match status" value="1"/>
</dbReference>
<evidence type="ECO:0000313" key="7">
    <source>
        <dbReference type="Proteomes" id="UP000032352"/>
    </source>
</evidence>
<organism evidence="6 7">
    <name type="scientific">Thalassomonas viridans</name>
    <dbReference type="NCBI Taxonomy" id="137584"/>
    <lineage>
        <taxon>Bacteria</taxon>
        <taxon>Pseudomonadati</taxon>
        <taxon>Pseudomonadota</taxon>
        <taxon>Gammaproteobacteria</taxon>
        <taxon>Alteromonadales</taxon>
        <taxon>Colwelliaceae</taxon>
        <taxon>Thalassomonas</taxon>
    </lineage>
</organism>
<keyword evidence="2 4" id="KW-0238">DNA-binding</keyword>
<reference evidence="6 7" key="1">
    <citation type="journal article" date="2015" name="Genome Announc.">
        <title>Draft Genome Sequences of Marine Isolates of Thalassomonas viridans and Thalassomonas actiniarum.</title>
        <authorList>
            <person name="Olonade I."/>
            <person name="van Zyl L.J."/>
            <person name="Trindade M."/>
        </authorList>
    </citation>
    <scope>NUCLEOTIDE SEQUENCE [LARGE SCALE GENOMIC DNA]</scope>
    <source>
        <strain evidence="6 7">XOM25</strain>
    </source>
</reference>
<dbReference type="SUPFAM" id="SSF48498">
    <property type="entry name" value="Tetracyclin repressor-like, C-terminal domain"/>
    <property type="match status" value="1"/>
</dbReference>
<name>A0AAF0CB05_9GAMM</name>
<evidence type="ECO:0000256" key="2">
    <source>
        <dbReference type="ARBA" id="ARBA00023125"/>
    </source>
</evidence>
<protein>
    <submittedName>
        <fullName evidence="6">TetR/AcrR family transcriptional regulator</fullName>
    </submittedName>
</protein>
<keyword evidence="3" id="KW-0804">Transcription</keyword>
<dbReference type="InterPro" id="IPR009057">
    <property type="entry name" value="Homeodomain-like_sf"/>
</dbReference>
<gene>
    <name evidence="6" type="ORF">SG34_011340</name>
</gene>
<keyword evidence="1" id="KW-0805">Transcription regulation</keyword>
<evidence type="ECO:0000256" key="1">
    <source>
        <dbReference type="ARBA" id="ARBA00023015"/>
    </source>
</evidence>
<dbReference type="PROSITE" id="PS50977">
    <property type="entry name" value="HTH_TETR_2"/>
    <property type="match status" value="1"/>
</dbReference>
<dbReference type="RefSeq" id="WP_044837884.1">
    <property type="nucleotide sequence ID" value="NZ_CP059733.1"/>
</dbReference>
<dbReference type="Proteomes" id="UP000032352">
    <property type="component" value="Chromosome"/>
</dbReference>
<feature type="domain" description="HTH tetR-type" evidence="5">
    <location>
        <begin position="8"/>
        <end position="68"/>
    </location>
</feature>
<evidence type="ECO:0000313" key="6">
    <source>
        <dbReference type="EMBL" id="WDE07423.1"/>
    </source>
</evidence>
<dbReference type="PANTHER" id="PTHR47506">
    <property type="entry name" value="TRANSCRIPTIONAL REGULATORY PROTEIN"/>
    <property type="match status" value="1"/>
</dbReference>
<accession>A0AAF0CB05</accession>
<feature type="DNA-binding region" description="H-T-H motif" evidence="4">
    <location>
        <begin position="31"/>
        <end position="50"/>
    </location>
</feature>
<dbReference type="PANTHER" id="PTHR47506:SF1">
    <property type="entry name" value="HTH-TYPE TRANSCRIPTIONAL REGULATOR YJDC"/>
    <property type="match status" value="1"/>
</dbReference>
<keyword evidence="7" id="KW-1185">Reference proteome</keyword>
<dbReference type="SUPFAM" id="SSF46689">
    <property type="entry name" value="Homeodomain-like"/>
    <property type="match status" value="1"/>
</dbReference>
<dbReference type="GO" id="GO:0003677">
    <property type="term" value="F:DNA binding"/>
    <property type="evidence" value="ECO:0007669"/>
    <property type="project" value="UniProtKB-UniRule"/>
</dbReference>
<dbReference type="AlphaFoldDB" id="A0AAF0CB05"/>